<organism evidence="5 6">
    <name type="scientific">Sessilibacter corallicola</name>
    <dbReference type="NCBI Taxonomy" id="2904075"/>
    <lineage>
        <taxon>Bacteria</taxon>
        <taxon>Pseudomonadati</taxon>
        <taxon>Pseudomonadota</taxon>
        <taxon>Gammaproteobacteria</taxon>
        <taxon>Cellvibrionales</taxon>
        <taxon>Cellvibrionaceae</taxon>
        <taxon>Sessilibacter</taxon>
    </lineage>
</organism>
<protein>
    <recommendedName>
        <fullName evidence="3">Glucokinase</fullName>
        <ecNumber evidence="3">2.7.1.2</ecNumber>
    </recommendedName>
    <alternativeName>
        <fullName evidence="3">Glucose kinase</fullName>
    </alternativeName>
</protein>
<evidence type="ECO:0000256" key="4">
    <source>
        <dbReference type="RuleBase" id="RU004046"/>
    </source>
</evidence>
<dbReference type="Gene3D" id="3.40.367.20">
    <property type="match status" value="1"/>
</dbReference>
<dbReference type="InterPro" id="IPR050201">
    <property type="entry name" value="Bacterial_glucokinase"/>
</dbReference>
<dbReference type="EMBL" id="BAABWN010000011">
    <property type="protein sequence ID" value="GAA6169364.1"/>
    <property type="molecule type" value="Genomic_DNA"/>
</dbReference>
<sequence length="334" mass="35406">MAIDAIEPLLVADIGGTNAKFGIASTHPGSGEVNIYESRSFPCADYPSLEAAIHAYREQVLGEWPRLACIAVAGPVLGDQVRFTNLDWQVDFKNLKNTFDFSELFLINDFVTQAYATLYLPSEHLRCLRPGTPVPETPRLVLGPGTGLGVATLTPFGKSWMPQPGEGGHANFSPVNALQREILRVLTTDNNYISVENLVSGSGLERLYTAIGQVRGEEVAPLKAAEITSSALEKNNPVAAEAVNVFLSVLGSAAGNAALTLGAFGGVYLTGGILPKIDALIDSSDLVSTFEDKGPMQSLLADNPVYLVTGPTPALAGAAHLLIDRLGLNTHSYC</sequence>
<evidence type="ECO:0000313" key="6">
    <source>
        <dbReference type="Proteomes" id="UP001465153"/>
    </source>
</evidence>
<accession>A0ABQ0ACH8</accession>
<dbReference type="PANTHER" id="PTHR47690">
    <property type="entry name" value="GLUCOKINASE"/>
    <property type="match status" value="1"/>
</dbReference>
<comment type="catalytic activity">
    <reaction evidence="3">
        <text>D-glucose + ATP = D-glucose 6-phosphate + ADP + H(+)</text>
        <dbReference type="Rhea" id="RHEA:17825"/>
        <dbReference type="ChEBI" id="CHEBI:4167"/>
        <dbReference type="ChEBI" id="CHEBI:15378"/>
        <dbReference type="ChEBI" id="CHEBI:30616"/>
        <dbReference type="ChEBI" id="CHEBI:61548"/>
        <dbReference type="ChEBI" id="CHEBI:456216"/>
        <dbReference type="EC" id="2.7.1.2"/>
    </reaction>
</comment>
<proteinExistence type="inferred from homology"/>
<evidence type="ECO:0000313" key="5">
    <source>
        <dbReference type="EMBL" id="GAA6169364.1"/>
    </source>
</evidence>
<feature type="binding site" evidence="3">
    <location>
        <begin position="12"/>
        <end position="17"/>
    </location>
    <ligand>
        <name>ATP</name>
        <dbReference type="ChEBI" id="CHEBI:30616"/>
    </ligand>
</feature>
<reference evidence="5 6" key="1">
    <citation type="submission" date="2024-04" db="EMBL/GenBank/DDBJ databases">
        <title>Draft genome sequence of Sessilibacter corallicola NBRC 116591.</title>
        <authorList>
            <person name="Miyakawa T."/>
            <person name="Kusuya Y."/>
            <person name="Miura T."/>
        </authorList>
    </citation>
    <scope>NUCLEOTIDE SEQUENCE [LARGE SCALE GENOMIC DNA]</scope>
    <source>
        <strain evidence="5 6">KU-00831-HH</strain>
    </source>
</reference>
<evidence type="ECO:0000256" key="3">
    <source>
        <dbReference type="HAMAP-Rule" id="MF_00524"/>
    </source>
</evidence>
<dbReference type="Gene3D" id="3.30.420.40">
    <property type="match status" value="1"/>
</dbReference>
<dbReference type="CDD" id="cd24008">
    <property type="entry name" value="ASKHA_NBD_GLK"/>
    <property type="match status" value="1"/>
</dbReference>
<keyword evidence="2 3" id="KW-0418">Kinase</keyword>
<keyword evidence="3" id="KW-0963">Cytoplasm</keyword>
<keyword evidence="1 3" id="KW-0808">Transferase</keyword>
<comment type="caution">
    <text evidence="5">The sequence shown here is derived from an EMBL/GenBank/DDBJ whole genome shotgun (WGS) entry which is preliminary data.</text>
</comment>
<keyword evidence="3" id="KW-0547">Nucleotide-binding</keyword>
<keyword evidence="6" id="KW-1185">Reference proteome</keyword>
<keyword evidence="3" id="KW-0324">Glycolysis</keyword>
<evidence type="ECO:0000256" key="2">
    <source>
        <dbReference type="ARBA" id="ARBA00022777"/>
    </source>
</evidence>
<dbReference type="RefSeq" id="WP_233089837.1">
    <property type="nucleotide sequence ID" value="NZ_BAABWN010000011.1"/>
</dbReference>
<evidence type="ECO:0000256" key="1">
    <source>
        <dbReference type="ARBA" id="ARBA00022679"/>
    </source>
</evidence>
<dbReference type="SUPFAM" id="SSF53067">
    <property type="entry name" value="Actin-like ATPase domain"/>
    <property type="match status" value="1"/>
</dbReference>
<dbReference type="PANTHER" id="PTHR47690:SF1">
    <property type="entry name" value="GLUCOKINASE"/>
    <property type="match status" value="1"/>
</dbReference>
<dbReference type="Pfam" id="PF02685">
    <property type="entry name" value="Glucokinase"/>
    <property type="match status" value="1"/>
</dbReference>
<comment type="subcellular location">
    <subcellularLocation>
        <location evidence="3">Cytoplasm</location>
    </subcellularLocation>
</comment>
<dbReference type="NCBIfam" id="TIGR00749">
    <property type="entry name" value="glk"/>
    <property type="match status" value="1"/>
</dbReference>
<comment type="similarity">
    <text evidence="3 4">Belongs to the bacterial glucokinase family.</text>
</comment>
<keyword evidence="3" id="KW-0067">ATP-binding</keyword>
<name>A0ABQ0ACH8_9GAMM</name>
<dbReference type="HAMAP" id="MF_00524">
    <property type="entry name" value="Glucokinase"/>
    <property type="match status" value="1"/>
</dbReference>
<dbReference type="Proteomes" id="UP001465153">
    <property type="component" value="Unassembled WGS sequence"/>
</dbReference>
<dbReference type="EC" id="2.7.1.2" evidence="3"/>
<dbReference type="InterPro" id="IPR003836">
    <property type="entry name" value="Glucokinase"/>
</dbReference>
<gene>
    <name evidence="3" type="primary">glk</name>
    <name evidence="5" type="ORF">NBRC116591_31750</name>
</gene>
<dbReference type="InterPro" id="IPR043129">
    <property type="entry name" value="ATPase_NBD"/>
</dbReference>